<evidence type="ECO:0000259" key="2">
    <source>
        <dbReference type="Pfam" id="PF00149"/>
    </source>
</evidence>
<reference evidence="4" key="1">
    <citation type="submission" date="2022-11" db="UniProtKB">
        <authorList>
            <consortium name="WormBaseParasite"/>
        </authorList>
    </citation>
    <scope>IDENTIFICATION</scope>
</reference>
<dbReference type="Gene3D" id="3.60.21.10">
    <property type="match status" value="1"/>
</dbReference>
<organism evidence="3 4">
    <name type="scientific">Acrobeloides nanus</name>
    <dbReference type="NCBI Taxonomy" id="290746"/>
    <lineage>
        <taxon>Eukaryota</taxon>
        <taxon>Metazoa</taxon>
        <taxon>Ecdysozoa</taxon>
        <taxon>Nematoda</taxon>
        <taxon>Chromadorea</taxon>
        <taxon>Rhabditida</taxon>
        <taxon>Tylenchina</taxon>
        <taxon>Cephalobomorpha</taxon>
        <taxon>Cephaloboidea</taxon>
        <taxon>Cephalobidae</taxon>
        <taxon>Acrobeloides</taxon>
    </lineage>
</organism>
<evidence type="ECO:0000313" key="4">
    <source>
        <dbReference type="WBParaSite" id="ACRNAN_scaffold2484.g7721.t1"/>
    </source>
</evidence>
<accession>A0A914DEQ0</accession>
<dbReference type="Pfam" id="PF00149">
    <property type="entry name" value="Metallophos"/>
    <property type="match status" value="1"/>
</dbReference>
<feature type="signal peptide" evidence="1">
    <location>
        <begin position="1"/>
        <end position="18"/>
    </location>
</feature>
<feature type="domain" description="Calcineurin-like phosphoesterase" evidence="2">
    <location>
        <begin position="122"/>
        <end position="320"/>
    </location>
</feature>
<keyword evidence="3" id="KW-1185">Reference proteome</keyword>
<dbReference type="GO" id="GO:0016787">
    <property type="term" value="F:hydrolase activity"/>
    <property type="evidence" value="ECO:0007669"/>
    <property type="project" value="InterPro"/>
</dbReference>
<evidence type="ECO:0000256" key="1">
    <source>
        <dbReference type="SAM" id="SignalP"/>
    </source>
</evidence>
<keyword evidence="1" id="KW-0732">Signal</keyword>
<dbReference type="AlphaFoldDB" id="A0A914DEQ0"/>
<protein>
    <submittedName>
        <fullName evidence="4">Calcineurin-like phosphoesterase domain-containing protein</fullName>
    </submittedName>
</protein>
<dbReference type="SUPFAM" id="SSF56300">
    <property type="entry name" value="Metallo-dependent phosphatases"/>
    <property type="match status" value="1"/>
</dbReference>
<dbReference type="Proteomes" id="UP000887540">
    <property type="component" value="Unplaced"/>
</dbReference>
<feature type="chain" id="PRO_5037470825" evidence="1">
    <location>
        <begin position="19"/>
        <end position="383"/>
    </location>
</feature>
<name>A0A914DEQ0_9BILA</name>
<evidence type="ECO:0000313" key="3">
    <source>
        <dbReference type="Proteomes" id="UP000887540"/>
    </source>
</evidence>
<dbReference type="InterPro" id="IPR004843">
    <property type="entry name" value="Calcineurin-like_PHP"/>
</dbReference>
<dbReference type="WBParaSite" id="ACRNAN_scaffold2484.g7721.t1">
    <property type="protein sequence ID" value="ACRNAN_scaffold2484.g7721.t1"/>
    <property type="gene ID" value="ACRNAN_scaffold2484.g7721"/>
</dbReference>
<proteinExistence type="predicted"/>
<sequence>MESLSVVWLFLSIILCETKKFSSIIPEDEAEKILANSDDDLNLLFTGDPQYHFPCTLINSQCKKKSEACRRKNGLDFDHHKQRRDGLQPSEIQELEHECIRLESEFSNEVQRKSIFDLNRKMANKPKALIINGDLTNFGHIYQLNKFKEQWLTLPIPILAGLGNHDYENNVDDCVANQCANTMLYWFVRQYAKTNNLSLDYKKSNEHIWKTTYAGSFAYSTNICNDNETTCVHSIQLNNRPDYAASISSASQWHVHGSFQWLTRDLESFSNRSWPVLINLHHLSQNASLRLKSTLEHWMGREENKDILRKVMVLYAHFHENHVVQMKCVGGVTIPYIFVGSVPNNRYTNIKFNTNGAEIFLLQSNANSTTSIMQRIDFQWKPC</sequence>
<dbReference type="InterPro" id="IPR029052">
    <property type="entry name" value="Metallo-depent_PP-like"/>
</dbReference>